<proteinExistence type="predicted"/>
<dbReference type="EMBL" id="WAAT01000041">
    <property type="protein sequence ID" value="KAB1068096.1"/>
    <property type="molecule type" value="Genomic_DNA"/>
</dbReference>
<evidence type="ECO:0000313" key="3">
    <source>
        <dbReference type="Proteomes" id="UP000441333"/>
    </source>
</evidence>
<dbReference type="Proteomes" id="UP000441333">
    <property type="component" value="Unassembled WGS sequence"/>
</dbReference>
<protein>
    <submittedName>
        <fullName evidence="2">Hemerythrin domain-containing protein</fullName>
    </submittedName>
</protein>
<evidence type="ECO:0000259" key="1">
    <source>
        <dbReference type="Pfam" id="PF01814"/>
    </source>
</evidence>
<dbReference type="RefSeq" id="WP_150938649.1">
    <property type="nucleotide sequence ID" value="NZ_WAAT01000041.1"/>
</dbReference>
<evidence type="ECO:0000313" key="2">
    <source>
        <dbReference type="EMBL" id="KAB1068096.1"/>
    </source>
</evidence>
<dbReference type="AlphaFoldDB" id="A0A6N6MFD3"/>
<dbReference type="InterPro" id="IPR012312">
    <property type="entry name" value="Hemerythrin-like"/>
</dbReference>
<keyword evidence="3" id="KW-1185">Reference proteome</keyword>
<comment type="caution">
    <text evidence="2">The sequence shown here is derived from an EMBL/GenBank/DDBJ whole genome shotgun (WGS) entry which is preliminary data.</text>
</comment>
<dbReference type="Pfam" id="PF01814">
    <property type="entry name" value="Hemerythrin"/>
    <property type="match status" value="1"/>
</dbReference>
<accession>A0A6N6MFD3</accession>
<gene>
    <name evidence="2" type="ORF">F6U93_08145</name>
</gene>
<organism evidence="2 3">
    <name type="scientific">Pseudotamlana haliotis</name>
    <dbReference type="NCBI Taxonomy" id="2614804"/>
    <lineage>
        <taxon>Bacteria</taxon>
        <taxon>Pseudomonadati</taxon>
        <taxon>Bacteroidota</taxon>
        <taxon>Flavobacteriia</taxon>
        <taxon>Flavobacteriales</taxon>
        <taxon>Flavobacteriaceae</taxon>
        <taxon>Pseudotamlana</taxon>
    </lineage>
</organism>
<name>A0A6N6MFD3_9FLAO</name>
<reference evidence="2 3" key="1">
    <citation type="submission" date="2019-09" db="EMBL/GenBank/DDBJ databases">
        <authorList>
            <person name="Cao W.R."/>
        </authorList>
    </citation>
    <scope>NUCLEOTIDE SEQUENCE [LARGE SCALE GENOMIC DNA]</scope>
    <source>
        <strain evidence="2 3">B1N29</strain>
    </source>
</reference>
<dbReference type="Gene3D" id="1.20.120.520">
    <property type="entry name" value="nmb1532 protein domain like"/>
    <property type="match status" value="1"/>
</dbReference>
<sequence length="153" mass="18196">MENKPLKRHQALQPLSREHHHGLLLCWKIKTGFSKGVAPDRIKTYADWFFENHLIPHFEIEEKHVFSLLEDGHDLKIKALEDHKNIIELFSKQDDVTNTLHEIETAVNDHIRFEERVLFPEIQKVATEAQFAEIERIHQDHDFVDNLADEFWK</sequence>
<feature type="domain" description="Hemerythrin-like" evidence="1">
    <location>
        <begin position="81"/>
        <end position="151"/>
    </location>
</feature>